<evidence type="ECO:0000256" key="5">
    <source>
        <dbReference type="ARBA" id="ARBA00022840"/>
    </source>
</evidence>
<evidence type="ECO:0000256" key="2">
    <source>
        <dbReference type="ARBA" id="ARBA00013169"/>
    </source>
</evidence>
<keyword evidence="7" id="KW-0030">Aminoacyl-tRNA synthetase</keyword>
<dbReference type="PANTHER" id="PTHR11946:SF109">
    <property type="entry name" value="VALINE--TRNA LIGASE"/>
    <property type="match status" value="1"/>
</dbReference>
<dbReference type="InterPro" id="IPR002300">
    <property type="entry name" value="aa-tRNA-synth_Ia"/>
</dbReference>
<dbReference type="Proteomes" id="UP000824469">
    <property type="component" value="Unassembled WGS sequence"/>
</dbReference>
<dbReference type="SUPFAM" id="SSF52374">
    <property type="entry name" value="Nucleotidylyl transferase"/>
    <property type="match status" value="1"/>
</dbReference>
<proteinExistence type="inferred from homology"/>
<dbReference type="EC" id="6.1.1.9" evidence="2"/>
<dbReference type="Gene3D" id="3.40.50.620">
    <property type="entry name" value="HUPs"/>
    <property type="match status" value="1"/>
</dbReference>
<dbReference type="InterPro" id="IPR009080">
    <property type="entry name" value="tRNAsynth_Ia_anticodon-bd"/>
</dbReference>
<dbReference type="GO" id="GO:0004832">
    <property type="term" value="F:valine-tRNA ligase activity"/>
    <property type="evidence" value="ECO:0007669"/>
    <property type="project" value="UniProtKB-EC"/>
</dbReference>
<organism evidence="12 13">
    <name type="scientific">Taxus chinensis</name>
    <name type="common">Chinese yew</name>
    <name type="synonym">Taxus wallichiana var. chinensis</name>
    <dbReference type="NCBI Taxonomy" id="29808"/>
    <lineage>
        <taxon>Eukaryota</taxon>
        <taxon>Viridiplantae</taxon>
        <taxon>Streptophyta</taxon>
        <taxon>Embryophyta</taxon>
        <taxon>Tracheophyta</taxon>
        <taxon>Spermatophyta</taxon>
        <taxon>Pinopsida</taxon>
        <taxon>Pinidae</taxon>
        <taxon>Conifers II</taxon>
        <taxon>Cupressales</taxon>
        <taxon>Taxaceae</taxon>
        <taxon>Taxus</taxon>
    </lineage>
</organism>
<dbReference type="FunFam" id="1.10.730.10:FF:000009">
    <property type="entry name" value="Valine--tRNA ligase, mitochondrial"/>
    <property type="match status" value="1"/>
</dbReference>
<evidence type="ECO:0000259" key="10">
    <source>
        <dbReference type="Pfam" id="PF00133"/>
    </source>
</evidence>
<evidence type="ECO:0000256" key="4">
    <source>
        <dbReference type="ARBA" id="ARBA00022741"/>
    </source>
</evidence>
<reference evidence="12 13" key="1">
    <citation type="journal article" date="2021" name="Nat. Plants">
        <title>The Taxus genome provides insights into paclitaxel biosynthesis.</title>
        <authorList>
            <person name="Xiong X."/>
            <person name="Gou J."/>
            <person name="Liao Q."/>
            <person name="Li Y."/>
            <person name="Zhou Q."/>
            <person name="Bi G."/>
            <person name="Li C."/>
            <person name="Du R."/>
            <person name="Wang X."/>
            <person name="Sun T."/>
            <person name="Guo L."/>
            <person name="Liang H."/>
            <person name="Lu P."/>
            <person name="Wu Y."/>
            <person name="Zhang Z."/>
            <person name="Ro D.K."/>
            <person name="Shang Y."/>
            <person name="Huang S."/>
            <person name="Yan J."/>
        </authorList>
    </citation>
    <scope>NUCLEOTIDE SEQUENCE [LARGE SCALE GENOMIC DNA]</scope>
    <source>
        <strain evidence="12">Ta-2019</strain>
    </source>
</reference>
<evidence type="ECO:0000256" key="7">
    <source>
        <dbReference type="ARBA" id="ARBA00023146"/>
    </source>
</evidence>
<dbReference type="InterPro" id="IPR013155">
    <property type="entry name" value="M/V/L/I-tRNA-synth_anticd-bd"/>
</dbReference>
<evidence type="ECO:0000256" key="3">
    <source>
        <dbReference type="ARBA" id="ARBA00022598"/>
    </source>
</evidence>
<keyword evidence="9" id="KW-0175">Coiled coil</keyword>
<dbReference type="InterPro" id="IPR037118">
    <property type="entry name" value="Val-tRNA_synth_C_sf"/>
</dbReference>
<dbReference type="CDD" id="cd07962">
    <property type="entry name" value="Anticodon_Ia_Val"/>
    <property type="match status" value="1"/>
</dbReference>
<protein>
    <recommendedName>
        <fullName evidence="2">valine--tRNA ligase</fullName>
        <ecNumber evidence="2">6.1.1.9</ecNumber>
    </recommendedName>
    <alternativeName>
        <fullName evidence="8">Valyl-tRNA synthetase</fullName>
    </alternativeName>
</protein>
<dbReference type="OMA" id="PEPSECA"/>
<keyword evidence="4" id="KW-0547">Nucleotide-binding</keyword>
<keyword evidence="5" id="KW-0067">ATP-binding</keyword>
<dbReference type="Gene3D" id="1.10.730.10">
    <property type="entry name" value="Isoleucyl-tRNA Synthetase, Domain 1"/>
    <property type="match status" value="1"/>
</dbReference>
<evidence type="ECO:0000256" key="1">
    <source>
        <dbReference type="ARBA" id="ARBA00005594"/>
    </source>
</evidence>
<evidence type="ECO:0000259" key="11">
    <source>
        <dbReference type="Pfam" id="PF08264"/>
    </source>
</evidence>
<dbReference type="GO" id="GO:0006438">
    <property type="term" value="P:valyl-tRNA aminoacylation"/>
    <property type="evidence" value="ECO:0007669"/>
    <property type="project" value="InterPro"/>
</dbReference>
<sequence>MVRDAHGRKMSKSLGNVIDPLEVISGITLEGLHRRLEQGNLDRNELEIAKAGQVKDFPNGIAECGTDALRFALIAYTAQSDKINLDIQRVVGYRHWCNKLWNAIRFAMLNLGKDFMPSEKLNFGSLPFGCKWILTGLNKAISKTVTSMEAYEFSDATSAVYSWWQYQLCDVFIEIIKPVMSADDNATSAAIKKATRDTLWVCLDNGLRLLHPFMPFVTEELWQRLPQRPGDALRKESIMISDYPAVVEEWTDDEVESQMALIELTVRSLRSLRMTYLLQPKQRPEAFLLCKTDEVASVLERCAADICTLATLASVKVLSENEVPQSGCVVNVVNERISAYLLLRGQVDAEVELSKLSKKREDISRQQETLLKKMNIAGYNEKVPANIQEENLAKLNKLVAEINIIDEANVNFERLLLDSRK</sequence>
<feature type="coiled-coil region" evidence="9">
    <location>
        <begin position="346"/>
        <end position="373"/>
    </location>
</feature>
<comment type="similarity">
    <text evidence="1">Belongs to the class-I aminoacyl-tRNA synthetase family.</text>
</comment>
<evidence type="ECO:0000313" key="13">
    <source>
        <dbReference type="Proteomes" id="UP000824469"/>
    </source>
</evidence>
<keyword evidence="3" id="KW-0436">Ligase</keyword>
<evidence type="ECO:0000256" key="6">
    <source>
        <dbReference type="ARBA" id="ARBA00022917"/>
    </source>
</evidence>
<keyword evidence="6" id="KW-0648">Protein biosynthesis</keyword>
<dbReference type="GO" id="GO:0005524">
    <property type="term" value="F:ATP binding"/>
    <property type="evidence" value="ECO:0007669"/>
    <property type="project" value="UniProtKB-KW"/>
</dbReference>
<dbReference type="InterPro" id="IPR014729">
    <property type="entry name" value="Rossmann-like_a/b/a_fold"/>
</dbReference>
<dbReference type="AlphaFoldDB" id="A0AA38GWU2"/>
<evidence type="ECO:0000313" key="12">
    <source>
        <dbReference type="EMBL" id="KAH9329698.1"/>
    </source>
</evidence>
<evidence type="ECO:0000256" key="9">
    <source>
        <dbReference type="SAM" id="Coils"/>
    </source>
</evidence>
<feature type="domain" description="Aminoacyl-tRNA synthetase class Ia" evidence="10">
    <location>
        <begin position="1"/>
        <end position="86"/>
    </location>
</feature>
<accession>A0AA38GWU2</accession>
<dbReference type="GO" id="GO:0005829">
    <property type="term" value="C:cytosol"/>
    <property type="evidence" value="ECO:0007669"/>
    <property type="project" value="TreeGrafter"/>
</dbReference>
<comment type="caution">
    <text evidence="12">The sequence shown here is derived from an EMBL/GenBank/DDBJ whole genome shotgun (WGS) entry which is preliminary data.</text>
</comment>
<dbReference type="Gene3D" id="1.10.287.380">
    <property type="entry name" value="Valyl-tRNA synthetase, C-terminal domain"/>
    <property type="match status" value="1"/>
</dbReference>
<evidence type="ECO:0000256" key="8">
    <source>
        <dbReference type="ARBA" id="ARBA00029936"/>
    </source>
</evidence>
<dbReference type="PANTHER" id="PTHR11946">
    <property type="entry name" value="VALYL-TRNA SYNTHETASES"/>
    <property type="match status" value="1"/>
</dbReference>
<dbReference type="SUPFAM" id="SSF47323">
    <property type="entry name" value="Anticodon-binding domain of a subclass of class I aminoacyl-tRNA synthetases"/>
    <property type="match status" value="1"/>
</dbReference>
<dbReference type="Pfam" id="PF08264">
    <property type="entry name" value="Anticodon_1"/>
    <property type="match status" value="1"/>
</dbReference>
<feature type="domain" description="Methionyl/Valyl/Leucyl/Isoleucyl-tRNA synthetase anticodon-binding" evidence="11">
    <location>
        <begin position="131"/>
        <end position="283"/>
    </location>
</feature>
<dbReference type="EMBL" id="JAHRHJ020000001">
    <property type="protein sequence ID" value="KAH9329698.1"/>
    <property type="molecule type" value="Genomic_DNA"/>
</dbReference>
<dbReference type="InterPro" id="IPR002303">
    <property type="entry name" value="Valyl-tRNA_ligase"/>
</dbReference>
<dbReference type="InterPro" id="IPR033705">
    <property type="entry name" value="Anticodon_Ia_Val"/>
</dbReference>
<name>A0AA38GWU2_TAXCH</name>
<gene>
    <name evidence="12" type="ORF">KI387_001806</name>
</gene>
<dbReference type="Pfam" id="PF00133">
    <property type="entry name" value="tRNA-synt_1"/>
    <property type="match status" value="1"/>
</dbReference>
<keyword evidence="13" id="KW-1185">Reference proteome</keyword>